<keyword evidence="2" id="KW-0418">Kinase</keyword>
<evidence type="ECO:0000313" key="2">
    <source>
        <dbReference type="EMBL" id="MFD2043423.1"/>
    </source>
</evidence>
<keyword evidence="1" id="KW-0472">Membrane</keyword>
<organism evidence="2 3">
    <name type="scientific">Ornithinibacillus salinisoli</name>
    <dbReference type="NCBI Taxonomy" id="1848459"/>
    <lineage>
        <taxon>Bacteria</taxon>
        <taxon>Bacillati</taxon>
        <taxon>Bacillota</taxon>
        <taxon>Bacilli</taxon>
        <taxon>Bacillales</taxon>
        <taxon>Bacillaceae</taxon>
        <taxon>Ornithinibacillus</taxon>
    </lineage>
</organism>
<feature type="transmembrane region" description="Helical" evidence="1">
    <location>
        <begin position="7"/>
        <end position="27"/>
    </location>
</feature>
<comment type="caution">
    <text evidence="2">The sequence shown here is derived from an EMBL/GenBank/DDBJ whole genome shotgun (WGS) entry which is preliminary data.</text>
</comment>
<dbReference type="Proteomes" id="UP001597383">
    <property type="component" value="Unassembled WGS sequence"/>
</dbReference>
<dbReference type="RefSeq" id="WP_377555151.1">
    <property type="nucleotide sequence ID" value="NZ_JBHUHQ010000008.1"/>
</dbReference>
<protein>
    <submittedName>
        <fullName evidence="2">Histidine kinase</fullName>
    </submittedName>
</protein>
<dbReference type="GO" id="GO:0016301">
    <property type="term" value="F:kinase activity"/>
    <property type="evidence" value="ECO:0007669"/>
    <property type="project" value="UniProtKB-KW"/>
</dbReference>
<keyword evidence="1" id="KW-0812">Transmembrane</keyword>
<name>A0ABW4VYM4_9BACI</name>
<keyword evidence="3" id="KW-1185">Reference proteome</keyword>
<accession>A0ABW4VYM4</accession>
<feature type="transmembrane region" description="Helical" evidence="1">
    <location>
        <begin position="66"/>
        <end position="85"/>
    </location>
</feature>
<sequence>MKVSKLNFILYVIVALLVLVPIFIMLVSDVTFSESLRDTVVGSALALIIVGKVLTIIEKKKEKKRIAGDIGIVIGIFIVLLFRILS</sequence>
<reference evidence="3" key="1">
    <citation type="journal article" date="2019" name="Int. J. Syst. Evol. Microbiol.">
        <title>The Global Catalogue of Microorganisms (GCM) 10K type strain sequencing project: providing services to taxonomists for standard genome sequencing and annotation.</title>
        <authorList>
            <consortium name="The Broad Institute Genomics Platform"/>
            <consortium name="The Broad Institute Genome Sequencing Center for Infectious Disease"/>
            <person name="Wu L."/>
            <person name="Ma J."/>
        </authorList>
    </citation>
    <scope>NUCLEOTIDE SEQUENCE [LARGE SCALE GENOMIC DNA]</scope>
    <source>
        <strain evidence="3">R28</strain>
    </source>
</reference>
<proteinExistence type="predicted"/>
<feature type="transmembrane region" description="Helical" evidence="1">
    <location>
        <begin position="39"/>
        <end position="57"/>
    </location>
</feature>
<dbReference type="EMBL" id="JBHUHQ010000008">
    <property type="protein sequence ID" value="MFD2043423.1"/>
    <property type="molecule type" value="Genomic_DNA"/>
</dbReference>
<keyword evidence="1" id="KW-1133">Transmembrane helix</keyword>
<gene>
    <name evidence="2" type="ORF">ACFSJF_03930</name>
</gene>
<keyword evidence="2" id="KW-0808">Transferase</keyword>
<evidence type="ECO:0000256" key="1">
    <source>
        <dbReference type="SAM" id="Phobius"/>
    </source>
</evidence>
<evidence type="ECO:0000313" key="3">
    <source>
        <dbReference type="Proteomes" id="UP001597383"/>
    </source>
</evidence>